<keyword evidence="3" id="KW-0663">Pyridoxal phosphate</keyword>
<dbReference type="Pfam" id="PF00291">
    <property type="entry name" value="PALP"/>
    <property type="match status" value="1"/>
</dbReference>
<protein>
    <recommendedName>
        <fullName evidence="2">L-serine ammonia-lyase</fullName>
        <ecNumber evidence="2">4.3.1.17</ecNumber>
    </recommendedName>
    <alternativeName>
        <fullName evidence="5">L-serine deaminase</fullName>
    </alternativeName>
    <alternativeName>
        <fullName evidence="6">L-threonine dehydratase</fullName>
    </alternativeName>
</protein>
<comment type="cofactor">
    <cofactor evidence="1">
        <name>pyridoxal 5'-phosphate</name>
        <dbReference type="ChEBI" id="CHEBI:597326"/>
    </cofactor>
</comment>
<dbReference type="GO" id="GO:0003941">
    <property type="term" value="F:L-serine ammonia-lyase activity"/>
    <property type="evidence" value="ECO:0007669"/>
    <property type="project" value="UniProtKB-EC"/>
</dbReference>
<comment type="caution">
    <text evidence="9">The sequence shown here is derived from an EMBL/GenBank/DDBJ whole genome shotgun (WGS) entry which is preliminary data.</text>
</comment>
<dbReference type="GO" id="GO:0030170">
    <property type="term" value="F:pyridoxal phosphate binding"/>
    <property type="evidence" value="ECO:0007669"/>
    <property type="project" value="InterPro"/>
</dbReference>
<dbReference type="GO" id="GO:0006565">
    <property type="term" value="P:L-serine catabolic process"/>
    <property type="evidence" value="ECO:0007669"/>
    <property type="project" value="TreeGrafter"/>
</dbReference>
<name>A0AAN9B9T5_9CAEN</name>
<dbReference type="InterPro" id="IPR050147">
    <property type="entry name" value="Ser/Thr_Dehydratase"/>
</dbReference>
<evidence type="ECO:0000256" key="6">
    <source>
        <dbReference type="ARBA" id="ARBA00042605"/>
    </source>
</evidence>
<dbReference type="AlphaFoldDB" id="A0AAN9B9T5"/>
<dbReference type="Gene3D" id="3.40.50.1100">
    <property type="match status" value="2"/>
</dbReference>
<evidence type="ECO:0000256" key="7">
    <source>
        <dbReference type="ARBA" id="ARBA00049406"/>
    </source>
</evidence>
<organism evidence="9 10">
    <name type="scientific">Littorina saxatilis</name>
    <dbReference type="NCBI Taxonomy" id="31220"/>
    <lineage>
        <taxon>Eukaryota</taxon>
        <taxon>Metazoa</taxon>
        <taxon>Spiralia</taxon>
        <taxon>Lophotrochozoa</taxon>
        <taxon>Mollusca</taxon>
        <taxon>Gastropoda</taxon>
        <taxon>Caenogastropoda</taxon>
        <taxon>Littorinimorpha</taxon>
        <taxon>Littorinoidea</taxon>
        <taxon>Littorinidae</taxon>
        <taxon>Littorina</taxon>
    </lineage>
</organism>
<evidence type="ECO:0000313" key="9">
    <source>
        <dbReference type="EMBL" id="KAK7102030.1"/>
    </source>
</evidence>
<dbReference type="InterPro" id="IPR000634">
    <property type="entry name" value="Ser/Thr_deHydtase_PyrdxlP-BS"/>
</dbReference>
<keyword evidence="10" id="KW-1185">Reference proteome</keyword>
<dbReference type="GO" id="GO:0009097">
    <property type="term" value="P:isoleucine biosynthetic process"/>
    <property type="evidence" value="ECO:0007669"/>
    <property type="project" value="TreeGrafter"/>
</dbReference>
<evidence type="ECO:0000259" key="8">
    <source>
        <dbReference type="Pfam" id="PF00291"/>
    </source>
</evidence>
<dbReference type="EC" id="4.3.1.17" evidence="2"/>
<dbReference type="InterPro" id="IPR001926">
    <property type="entry name" value="TrpB-like_PALP"/>
</dbReference>
<feature type="domain" description="Tryptophan synthase beta chain-like PALP" evidence="8">
    <location>
        <begin position="30"/>
        <end position="316"/>
    </location>
</feature>
<evidence type="ECO:0000256" key="2">
    <source>
        <dbReference type="ARBA" id="ARBA00012093"/>
    </source>
</evidence>
<dbReference type="InterPro" id="IPR036052">
    <property type="entry name" value="TrpB-like_PALP_sf"/>
</dbReference>
<dbReference type="PANTHER" id="PTHR48078:SF14">
    <property type="entry name" value="L-SERINE AMMONIA-LYASE"/>
    <property type="match status" value="1"/>
</dbReference>
<gene>
    <name evidence="9" type="ORF">V1264_020320</name>
</gene>
<dbReference type="GO" id="GO:0004794">
    <property type="term" value="F:threonine deaminase activity"/>
    <property type="evidence" value="ECO:0007669"/>
    <property type="project" value="TreeGrafter"/>
</dbReference>
<reference evidence="9 10" key="1">
    <citation type="submission" date="2024-02" db="EMBL/GenBank/DDBJ databases">
        <title>Chromosome-scale genome assembly of the rough periwinkle Littorina saxatilis.</title>
        <authorList>
            <person name="De Jode A."/>
            <person name="Faria R."/>
            <person name="Formenti G."/>
            <person name="Sims Y."/>
            <person name="Smith T.P."/>
            <person name="Tracey A."/>
            <person name="Wood J.M.D."/>
            <person name="Zagrodzka Z.B."/>
            <person name="Johannesson K."/>
            <person name="Butlin R.K."/>
            <person name="Leder E.H."/>
        </authorList>
    </citation>
    <scope>NUCLEOTIDE SEQUENCE [LARGE SCALE GENOMIC DNA]</scope>
    <source>
        <strain evidence="9">Snail1</strain>
        <tissue evidence="9">Muscle</tissue>
    </source>
</reference>
<evidence type="ECO:0000313" key="10">
    <source>
        <dbReference type="Proteomes" id="UP001374579"/>
    </source>
</evidence>
<evidence type="ECO:0000256" key="4">
    <source>
        <dbReference type="ARBA" id="ARBA00023239"/>
    </source>
</evidence>
<sequence>MKEGDQETLVTLTQIKEAGERLYKSGMVVRTPVIKDVQAMFPEAGDIRLHLKLENMQTTGSFKIRGVVNQLEEVSKATDLSERMLVTMSAGNYGKAFAYYLQKCGLPGTCVMPITVPDNRVTLLKGMGMKVEQTPSAELQSTVDRLVSDKGHVFCHPFDDIRLIAGYGSCAMEVLQEGLEPDVVVVCCGGGGLVSGVAAAFHLASTKPVRVYAVEPEGSNTMWESMRAGHAVTKTSVKSVAAGLSPPYAGKLCYAHCRQYVEEVILVSEKEILQCMHALFARGIKAEPSGCAAMAAILNQRVPDVEGKDVLVVITGGNVSAEELCMLLPLKT</sequence>
<evidence type="ECO:0000256" key="5">
    <source>
        <dbReference type="ARBA" id="ARBA00041766"/>
    </source>
</evidence>
<dbReference type="Proteomes" id="UP001374579">
    <property type="component" value="Unassembled WGS sequence"/>
</dbReference>
<dbReference type="PROSITE" id="PS00165">
    <property type="entry name" value="DEHYDRATASE_SER_THR"/>
    <property type="match status" value="1"/>
</dbReference>
<dbReference type="PANTHER" id="PTHR48078">
    <property type="entry name" value="THREONINE DEHYDRATASE, MITOCHONDRIAL-RELATED"/>
    <property type="match status" value="1"/>
</dbReference>
<accession>A0AAN9B9T5</accession>
<evidence type="ECO:0000256" key="3">
    <source>
        <dbReference type="ARBA" id="ARBA00022898"/>
    </source>
</evidence>
<dbReference type="GO" id="GO:0006567">
    <property type="term" value="P:L-threonine catabolic process"/>
    <property type="evidence" value="ECO:0007669"/>
    <property type="project" value="TreeGrafter"/>
</dbReference>
<keyword evidence="4" id="KW-0456">Lyase</keyword>
<evidence type="ECO:0000256" key="1">
    <source>
        <dbReference type="ARBA" id="ARBA00001933"/>
    </source>
</evidence>
<proteinExistence type="predicted"/>
<dbReference type="EMBL" id="JBAMIC010000010">
    <property type="protein sequence ID" value="KAK7102030.1"/>
    <property type="molecule type" value="Genomic_DNA"/>
</dbReference>
<dbReference type="SUPFAM" id="SSF53686">
    <property type="entry name" value="Tryptophan synthase beta subunit-like PLP-dependent enzymes"/>
    <property type="match status" value="1"/>
</dbReference>
<comment type="catalytic activity">
    <reaction evidence="7">
        <text>L-serine = pyruvate + NH4(+)</text>
        <dbReference type="Rhea" id="RHEA:19169"/>
        <dbReference type="ChEBI" id="CHEBI:15361"/>
        <dbReference type="ChEBI" id="CHEBI:28938"/>
        <dbReference type="ChEBI" id="CHEBI:33384"/>
        <dbReference type="EC" id="4.3.1.17"/>
    </reaction>
</comment>